<protein>
    <submittedName>
        <fullName evidence="2">Uncharacterized protein</fullName>
    </submittedName>
</protein>
<name>A0AAV4ZSS5_9HYPH</name>
<gene>
    <name evidence="2" type="ORF">BHAOGJBA_5172</name>
</gene>
<keyword evidence="1" id="KW-0732">Signal</keyword>
<proteinExistence type="predicted"/>
<evidence type="ECO:0000313" key="2">
    <source>
        <dbReference type="EMBL" id="GJD91624.1"/>
    </source>
</evidence>
<accession>A0AAV4ZSS5</accession>
<sequence>MRAAARVLALAATLVGSVAARAEECRPVDAHRVESSPTSGMKVWLFEDRGGPGPFRKPFEWAKTATSRPRADGTYEPTGAMLPYGQPATIVRFLSQGTMHGLYEVRLPDGSAHLVPRQTVKFHPFWQCRPETLLDPLRDRGMRRLDRRLVDLVWTRVRNPRAVGLESWGKATAPGELGQLAFLLCNNFDAARPDDPASAYDTSCLGFAVGREKSKSYRVRHQDLETVSPTSMRILFEG</sequence>
<evidence type="ECO:0000313" key="3">
    <source>
        <dbReference type="Proteomes" id="UP001055247"/>
    </source>
</evidence>
<feature type="signal peptide" evidence="1">
    <location>
        <begin position="1"/>
        <end position="22"/>
    </location>
</feature>
<keyword evidence="3" id="KW-1185">Reference proteome</keyword>
<dbReference type="Proteomes" id="UP001055247">
    <property type="component" value="Unassembled WGS sequence"/>
</dbReference>
<reference evidence="2" key="2">
    <citation type="submission" date="2021-08" db="EMBL/GenBank/DDBJ databases">
        <authorList>
            <person name="Tani A."/>
            <person name="Ola A."/>
            <person name="Ogura Y."/>
            <person name="Katsura K."/>
            <person name="Hayashi T."/>
        </authorList>
    </citation>
    <scope>NUCLEOTIDE SEQUENCE</scope>
    <source>
        <strain evidence="2">DSM 16372</strain>
    </source>
</reference>
<dbReference type="EMBL" id="BPQO01000029">
    <property type="protein sequence ID" value="GJD91624.1"/>
    <property type="molecule type" value="Genomic_DNA"/>
</dbReference>
<reference evidence="2" key="1">
    <citation type="journal article" date="2016" name="Front. Microbiol.">
        <title>Genome Sequence of the Piezophilic, Mesophilic Sulfate-Reducing Bacterium Desulfovibrio indicus J2T.</title>
        <authorList>
            <person name="Cao J."/>
            <person name="Maignien L."/>
            <person name="Shao Z."/>
            <person name="Alain K."/>
            <person name="Jebbar M."/>
        </authorList>
    </citation>
    <scope>NUCLEOTIDE SEQUENCE</scope>
    <source>
        <strain evidence="2">DSM 16372</strain>
    </source>
</reference>
<evidence type="ECO:0000256" key="1">
    <source>
        <dbReference type="SAM" id="SignalP"/>
    </source>
</evidence>
<organism evidence="2 3">
    <name type="scientific">Methylobacterium hispanicum</name>
    <dbReference type="NCBI Taxonomy" id="270350"/>
    <lineage>
        <taxon>Bacteria</taxon>
        <taxon>Pseudomonadati</taxon>
        <taxon>Pseudomonadota</taxon>
        <taxon>Alphaproteobacteria</taxon>
        <taxon>Hyphomicrobiales</taxon>
        <taxon>Methylobacteriaceae</taxon>
        <taxon>Methylobacterium</taxon>
    </lineage>
</organism>
<feature type="chain" id="PRO_5043528749" evidence="1">
    <location>
        <begin position="23"/>
        <end position="238"/>
    </location>
</feature>
<comment type="caution">
    <text evidence="2">The sequence shown here is derived from an EMBL/GenBank/DDBJ whole genome shotgun (WGS) entry which is preliminary data.</text>
</comment>
<dbReference type="AlphaFoldDB" id="A0AAV4ZSS5"/>